<evidence type="ECO:0000313" key="14">
    <source>
        <dbReference type="Proteomes" id="UP000217446"/>
    </source>
</evidence>
<evidence type="ECO:0000256" key="4">
    <source>
        <dbReference type="ARBA" id="ARBA00022490"/>
    </source>
</evidence>
<feature type="domain" description="YrdC-like" evidence="12">
    <location>
        <begin position="5"/>
        <end position="101"/>
    </location>
</feature>
<comment type="subcellular location">
    <subcellularLocation>
        <location evidence="1">Cytoplasm</location>
    </subcellularLocation>
</comment>
<comment type="catalytic activity">
    <reaction evidence="11">
        <text>L-threonine + hydrogencarbonate + ATP = L-threonylcarbamoyladenylate + diphosphate + H2O</text>
        <dbReference type="Rhea" id="RHEA:36407"/>
        <dbReference type="ChEBI" id="CHEBI:15377"/>
        <dbReference type="ChEBI" id="CHEBI:17544"/>
        <dbReference type="ChEBI" id="CHEBI:30616"/>
        <dbReference type="ChEBI" id="CHEBI:33019"/>
        <dbReference type="ChEBI" id="CHEBI:57926"/>
        <dbReference type="ChEBI" id="CHEBI:73682"/>
        <dbReference type="EC" id="2.7.7.87"/>
    </reaction>
</comment>
<dbReference type="PANTHER" id="PTHR17490:SF16">
    <property type="entry name" value="THREONYLCARBAMOYL-AMP SYNTHASE"/>
    <property type="match status" value="1"/>
</dbReference>
<dbReference type="SUPFAM" id="SSF55821">
    <property type="entry name" value="YrdC/RibB"/>
    <property type="match status" value="1"/>
</dbReference>
<keyword evidence="5 13" id="KW-0808">Transferase</keyword>
<keyword evidence="4" id="KW-0963">Cytoplasm</keyword>
<dbReference type="GO" id="GO:0006450">
    <property type="term" value="P:regulation of translational fidelity"/>
    <property type="evidence" value="ECO:0007669"/>
    <property type="project" value="TreeGrafter"/>
</dbReference>
<dbReference type="GO" id="GO:0061710">
    <property type="term" value="F:L-threonylcarbamoyladenylate synthase"/>
    <property type="evidence" value="ECO:0007669"/>
    <property type="project" value="UniProtKB-EC"/>
</dbReference>
<organism evidence="13 14">
    <name type="scientific">Streptomyces olivochromogenes</name>
    <dbReference type="NCBI Taxonomy" id="1963"/>
    <lineage>
        <taxon>Bacteria</taxon>
        <taxon>Bacillati</taxon>
        <taxon>Actinomycetota</taxon>
        <taxon>Actinomycetes</taxon>
        <taxon>Kitasatosporales</taxon>
        <taxon>Streptomycetaceae</taxon>
        <taxon>Streptomyces</taxon>
    </lineage>
</organism>
<reference evidence="14" key="1">
    <citation type="submission" date="2017-05" db="EMBL/GenBank/DDBJ databases">
        <title>Streptomyces olivochromogenes NBRC 3561 whole genome shotgun sequence.</title>
        <authorList>
            <person name="Dohra H."/>
            <person name="Kodani S."/>
        </authorList>
    </citation>
    <scope>NUCLEOTIDE SEQUENCE [LARGE SCALE GENOMIC DNA]</scope>
    <source>
        <strain evidence="14">NBRC 3561</strain>
    </source>
</reference>
<evidence type="ECO:0000256" key="5">
    <source>
        <dbReference type="ARBA" id="ARBA00022679"/>
    </source>
</evidence>
<comment type="similarity">
    <text evidence="2">Belongs to the SUA5 family.</text>
</comment>
<proteinExistence type="inferred from homology"/>
<protein>
    <recommendedName>
        <fullName evidence="10">L-threonylcarbamoyladenylate synthase</fullName>
        <ecNumber evidence="3">2.7.7.87</ecNumber>
    </recommendedName>
    <alternativeName>
        <fullName evidence="10">L-threonylcarbamoyladenylate synthase</fullName>
    </alternativeName>
</protein>
<dbReference type="GO" id="GO:0000049">
    <property type="term" value="F:tRNA binding"/>
    <property type="evidence" value="ECO:0007669"/>
    <property type="project" value="TreeGrafter"/>
</dbReference>
<dbReference type="InterPro" id="IPR006070">
    <property type="entry name" value="Sua5-like_dom"/>
</dbReference>
<name>A0A250VUH7_STROL</name>
<gene>
    <name evidence="13" type="ORF">SO3561_09316</name>
</gene>
<dbReference type="Proteomes" id="UP000217446">
    <property type="component" value="Unassembled WGS sequence"/>
</dbReference>
<dbReference type="GO" id="GO:0003725">
    <property type="term" value="F:double-stranded RNA binding"/>
    <property type="evidence" value="ECO:0007669"/>
    <property type="project" value="InterPro"/>
</dbReference>
<evidence type="ECO:0000256" key="1">
    <source>
        <dbReference type="ARBA" id="ARBA00004496"/>
    </source>
</evidence>
<accession>A0A250VUH7</accession>
<evidence type="ECO:0000313" key="13">
    <source>
        <dbReference type="EMBL" id="GAX57746.1"/>
    </source>
</evidence>
<dbReference type="PROSITE" id="PS51163">
    <property type="entry name" value="YRDC"/>
    <property type="match status" value="1"/>
</dbReference>
<dbReference type="GO" id="GO:0005737">
    <property type="term" value="C:cytoplasm"/>
    <property type="evidence" value="ECO:0007669"/>
    <property type="project" value="UniProtKB-SubCell"/>
</dbReference>
<dbReference type="InterPro" id="IPR017945">
    <property type="entry name" value="DHBP_synth_RibB-like_a/b_dom"/>
</dbReference>
<keyword evidence="7 13" id="KW-0548">Nucleotidyltransferase</keyword>
<keyword evidence="14" id="KW-1185">Reference proteome</keyword>
<evidence type="ECO:0000259" key="12">
    <source>
        <dbReference type="PROSITE" id="PS51163"/>
    </source>
</evidence>
<evidence type="ECO:0000256" key="10">
    <source>
        <dbReference type="ARBA" id="ARBA00029774"/>
    </source>
</evidence>
<sequence>MTARTSDIEKAAGVLRGGGLVALPTETVYGLGANAEDPAAVARIFQVKGRPPSHPLIVHIGGAEQLDDWGRGRARDGAPVGRTFLAGSAHAGAAARSPGAP</sequence>
<keyword evidence="8" id="KW-0547">Nucleotide-binding</keyword>
<keyword evidence="6" id="KW-0819">tRNA processing</keyword>
<dbReference type="EMBL" id="BDQI01000039">
    <property type="protein sequence ID" value="GAX57746.1"/>
    <property type="molecule type" value="Genomic_DNA"/>
</dbReference>
<dbReference type="InterPro" id="IPR050156">
    <property type="entry name" value="TC-AMP_synthase_SUA5"/>
</dbReference>
<evidence type="ECO:0000256" key="2">
    <source>
        <dbReference type="ARBA" id="ARBA00007663"/>
    </source>
</evidence>
<dbReference type="Pfam" id="PF01300">
    <property type="entry name" value="Sua5_yciO_yrdC"/>
    <property type="match status" value="1"/>
</dbReference>
<dbReference type="EC" id="2.7.7.87" evidence="3"/>
<dbReference type="Gene3D" id="3.90.870.10">
    <property type="entry name" value="DHBP synthase"/>
    <property type="match status" value="1"/>
</dbReference>
<dbReference type="GO" id="GO:0005524">
    <property type="term" value="F:ATP binding"/>
    <property type="evidence" value="ECO:0007669"/>
    <property type="project" value="UniProtKB-KW"/>
</dbReference>
<dbReference type="PANTHER" id="PTHR17490">
    <property type="entry name" value="SUA5"/>
    <property type="match status" value="1"/>
</dbReference>
<evidence type="ECO:0000256" key="7">
    <source>
        <dbReference type="ARBA" id="ARBA00022695"/>
    </source>
</evidence>
<dbReference type="GO" id="GO:0008033">
    <property type="term" value="P:tRNA processing"/>
    <property type="evidence" value="ECO:0007669"/>
    <property type="project" value="UniProtKB-KW"/>
</dbReference>
<evidence type="ECO:0000256" key="9">
    <source>
        <dbReference type="ARBA" id="ARBA00022840"/>
    </source>
</evidence>
<evidence type="ECO:0000256" key="6">
    <source>
        <dbReference type="ARBA" id="ARBA00022694"/>
    </source>
</evidence>
<dbReference type="AlphaFoldDB" id="A0A250VUH7"/>
<comment type="caution">
    <text evidence="13">The sequence shown here is derived from an EMBL/GenBank/DDBJ whole genome shotgun (WGS) entry which is preliminary data.</text>
</comment>
<keyword evidence="9" id="KW-0067">ATP-binding</keyword>
<evidence type="ECO:0000256" key="8">
    <source>
        <dbReference type="ARBA" id="ARBA00022741"/>
    </source>
</evidence>
<evidence type="ECO:0000256" key="11">
    <source>
        <dbReference type="ARBA" id="ARBA00048366"/>
    </source>
</evidence>
<evidence type="ECO:0000256" key="3">
    <source>
        <dbReference type="ARBA" id="ARBA00012584"/>
    </source>
</evidence>